<evidence type="ECO:0000256" key="1">
    <source>
        <dbReference type="SAM" id="MobiDB-lite"/>
    </source>
</evidence>
<dbReference type="KEGG" id="scor:J3U87_31770"/>
<dbReference type="Proteomes" id="UP000663929">
    <property type="component" value="Chromosome"/>
</dbReference>
<gene>
    <name evidence="2" type="ORF">J3U87_31770</name>
</gene>
<dbReference type="PROSITE" id="PS51257">
    <property type="entry name" value="PROKAR_LIPOPROTEIN"/>
    <property type="match status" value="1"/>
</dbReference>
<dbReference type="AlphaFoldDB" id="A0A8A4TL36"/>
<dbReference type="RefSeq" id="WP_237379818.1">
    <property type="nucleotide sequence ID" value="NZ_CP071793.1"/>
</dbReference>
<feature type="region of interest" description="Disordered" evidence="1">
    <location>
        <begin position="220"/>
        <end position="240"/>
    </location>
</feature>
<keyword evidence="3" id="KW-1185">Reference proteome</keyword>
<evidence type="ECO:0000313" key="2">
    <source>
        <dbReference type="EMBL" id="QTD50187.1"/>
    </source>
</evidence>
<accession>A0A8A4TL36</accession>
<evidence type="ECO:0000313" key="3">
    <source>
        <dbReference type="Proteomes" id="UP000663929"/>
    </source>
</evidence>
<sequence length="240" mass="27093">MKYITHGYWLGLVLLLGCQSSPQPSFRQHLQSLQAAPYRLVHDEEPFRLQLDYQPPWLQAARELLEGAKQEKPIDPAAVEAQLRQYQGTATFLLTVAPHPSLPPEERKRGDIVAAHPDRDTYANWLNHLMYGMHRYIYLVTPEGEKVPVGVYHLDRNWGMGFTNRLLLNFPLESGSAKLIEAASLELVVQRLYPTLPEVRFAFPENPIRVGNLSAEEIAASLTRPDDPKAAPNDATPPAR</sequence>
<evidence type="ECO:0008006" key="4">
    <source>
        <dbReference type="Google" id="ProtNLM"/>
    </source>
</evidence>
<reference evidence="2" key="1">
    <citation type="submission" date="2021-03" db="EMBL/GenBank/DDBJ databases">
        <title>Acanthopleuribacteraceae sp. M133.</title>
        <authorList>
            <person name="Wang G."/>
        </authorList>
    </citation>
    <scope>NUCLEOTIDE SEQUENCE</scope>
    <source>
        <strain evidence="2">M133</strain>
    </source>
</reference>
<name>A0A8A4TL36_SULCO</name>
<organism evidence="2 3">
    <name type="scientific">Sulfidibacter corallicola</name>
    <dbReference type="NCBI Taxonomy" id="2818388"/>
    <lineage>
        <taxon>Bacteria</taxon>
        <taxon>Pseudomonadati</taxon>
        <taxon>Acidobacteriota</taxon>
        <taxon>Holophagae</taxon>
        <taxon>Acanthopleuribacterales</taxon>
        <taxon>Acanthopleuribacteraceae</taxon>
        <taxon>Sulfidibacter</taxon>
    </lineage>
</organism>
<proteinExistence type="predicted"/>
<dbReference type="EMBL" id="CP071793">
    <property type="protein sequence ID" value="QTD50187.1"/>
    <property type="molecule type" value="Genomic_DNA"/>
</dbReference>
<protein>
    <recommendedName>
        <fullName evidence="4">Lipoprotein</fullName>
    </recommendedName>
</protein>